<keyword evidence="2" id="KW-1185">Reference proteome</keyword>
<accession>A0A170ZXQ1</accession>
<dbReference type="RefSeq" id="WP_153802527.1">
    <property type="nucleotide sequence ID" value="NZ_BDCR01000003.1"/>
</dbReference>
<proteinExistence type="predicted"/>
<dbReference type="STRING" id="681398.PJIAN_3432"/>
<evidence type="ECO:0000313" key="2">
    <source>
        <dbReference type="Proteomes" id="UP000076586"/>
    </source>
</evidence>
<dbReference type="AlphaFoldDB" id="A0A170ZXQ1"/>
<organism evidence="1 2">
    <name type="scientific">Paludibacter jiangxiensis</name>
    <dbReference type="NCBI Taxonomy" id="681398"/>
    <lineage>
        <taxon>Bacteria</taxon>
        <taxon>Pseudomonadati</taxon>
        <taxon>Bacteroidota</taxon>
        <taxon>Bacteroidia</taxon>
        <taxon>Bacteroidales</taxon>
        <taxon>Paludibacteraceae</taxon>
        <taxon>Paludibacter</taxon>
    </lineage>
</organism>
<evidence type="ECO:0000313" key="1">
    <source>
        <dbReference type="EMBL" id="GAT63118.1"/>
    </source>
</evidence>
<dbReference type="Proteomes" id="UP000076586">
    <property type="component" value="Unassembled WGS sequence"/>
</dbReference>
<gene>
    <name evidence="1" type="ORF">PJIAN_3432</name>
</gene>
<reference evidence="2" key="2">
    <citation type="journal article" date="2017" name="Genome Announc.">
        <title>Draft genome sequence of Paludibacter jiangxiensis NM7(T), a propionate-producing fermentative bacterium.</title>
        <authorList>
            <person name="Qiu Y.-L."/>
            <person name="Tourlousse D.M."/>
            <person name="Matsuura N."/>
            <person name="Ohashi A."/>
            <person name="Sekiguchi Y."/>
        </authorList>
    </citation>
    <scope>NUCLEOTIDE SEQUENCE [LARGE SCALE GENOMIC DNA]</scope>
    <source>
        <strain evidence="2">NM7</strain>
    </source>
</reference>
<reference evidence="2" key="1">
    <citation type="submission" date="2016-04" db="EMBL/GenBank/DDBJ databases">
        <title>Draft genome sequence of Paludibacter jiangxiensis strain NM7.</title>
        <authorList>
            <person name="Qiu Y."/>
            <person name="Matsuura N."/>
            <person name="Ohashi A."/>
            <person name="Tourlousse M.D."/>
            <person name="Sekiguchi Y."/>
        </authorList>
    </citation>
    <scope>NUCLEOTIDE SEQUENCE [LARGE SCALE GENOMIC DNA]</scope>
    <source>
        <strain evidence="2">NM7</strain>
    </source>
</reference>
<dbReference type="EMBL" id="BDCR01000003">
    <property type="protein sequence ID" value="GAT63118.1"/>
    <property type="molecule type" value="Genomic_DNA"/>
</dbReference>
<protein>
    <submittedName>
        <fullName evidence="1">Uncharacterized protein</fullName>
    </submittedName>
</protein>
<name>A0A170ZXQ1_9BACT</name>
<comment type="caution">
    <text evidence="1">The sequence shown here is derived from an EMBL/GenBank/DDBJ whole genome shotgun (WGS) entry which is preliminary data.</text>
</comment>
<sequence>MSIAISTRKASFCDSHTKAAFSEIQEAAFVFSVFRMTTHTIDYSSVTVQY</sequence>